<evidence type="ECO:0000256" key="4">
    <source>
        <dbReference type="ARBA" id="ARBA00022840"/>
    </source>
</evidence>
<evidence type="ECO:0000259" key="5">
    <source>
        <dbReference type="Pfam" id="PF18052"/>
    </source>
</evidence>
<accession>A0A5D2AT52</accession>
<dbReference type="InterPro" id="IPR041118">
    <property type="entry name" value="Rx_N"/>
</dbReference>
<dbReference type="EMBL" id="CM017711">
    <property type="protein sequence ID" value="TYG48071.1"/>
    <property type="molecule type" value="Genomic_DNA"/>
</dbReference>
<dbReference type="PANTHER" id="PTHR36766">
    <property type="entry name" value="PLANT BROAD-SPECTRUM MILDEW RESISTANCE PROTEIN RPW8"/>
    <property type="match status" value="1"/>
</dbReference>
<dbReference type="Gene3D" id="1.20.5.4130">
    <property type="match status" value="1"/>
</dbReference>
<dbReference type="SUPFAM" id="SSF52540">
    <property type="entry name" value="P-loop containing nucleoside triphosphate hydrolases"/>
    <property type="match status" value="1"/>
</dbReference>
<organism evidence="6 7">
    <name type="scientific">Gossypium darwinii</name>
    <name type="common">Darwin's cotton</name>
    <name type="synonym">Gossypium barbadense var. darwinii</name>
    <dbReference type="NCBI Taxonomy" id="34276"/>
    <lineage>
        <taxon>Eukaryota</taxon>
        <taxon>Viridiplantae</taxon>
        <taxon>Streptophyta</taxon>
        <taxon>Embryophyta</taxon>
        <taxon>Tracheophyta</taxon>
        <taxon>Spermatophyta</taxon>
        <taxon>Magnoliopsida</taxon>
        <taxon>eudicotyledons</taxon>
        <taxon>Gunneridae</taxon>
        <taxon>Pentapetalae</taxon>
        <taxon>rosids</taxon>
        <taxon>malvids</taxon>
        <taxon>Malvales</taxon>
        <taxon>Malvaceae</taxon>
        <taxon>Malvoideae</taxon>
        <taxon>Gossypium</taxon>
    </lineage>
</organism>
<dbReference type="PANTHER" id="PTHR36766:SF40">
    <property type="entry name" value="DISEASE RESISTANCE PROTEIN RGA3"/>
    <property type="match status" value="1"/>
</dbReference>
<keyword evidence="2" id="KW-0547">Nucleotide-binding</keyword>
<sequence length="229" mass="26324">MDLKSTISTIKAVLLDAEEQSMTSSLIKDWLEKLKDAFYDADNFSTDALRKDLLSRNKLMKEVCLFFSSSNQFVYGAKMGHQIKARMFNLVECDRPIKTSFITKKRQRTHSFVSKDEIIGREDDKAAFLEHILEFQSEENVYVVPIVEFGGLGMTTLAQFVNEVVNDHFELRICKDSKLVISEAILNWANQRDKEIATQSGRYRHFGIFASDRERRLQCHGQITAPLSV</sequence>
<dbReference type="Pfam" id="PF18052">
    <property type="entry name" value="Rx_N"/>
    <property type="match status" value="1"/>
</dbReference>
<dbReference type="Gene3D" id="3.40.50.300">
    <property type="entry name" value="P-loop containing nucleotide triphosphate hydrolases"/>
    <property type="match status" value="1"/>
</dbReference>
<dbReference type="AlphaFoldDB" id="A0A5D2AT52"/>
<evidence type="ECO:0000313" key="7">
    <source>
        <dbReference type="Proteomes" id="UP000323506"/>
    </source>
</evidence>
<dbReference type="GO" id="GO:0006952">
    <property type="term" value="P:defense response"/>
    <property type="evidence" value="ECO:0007669"/>
    <property type="project" value="UniProtKB-KW"/>
</dbReference>
<dbReference type="InterPro" id="IPR027417">
    <property type="entry name" value="P-loop_NTPase"/>
</dbReference>
<evidence type="ECO:0000256" key="2">
    <source>
        <dbReference type="ARBA" id="ARBA00022741"/>
    </source>
</evidence>
<evidence type="ECO:0000256" key="3">
    <source>
        <dbReference type="ARBA" id="ARBA00022821"/>
    </source>
</evidence>
<evidence type="ECO:0000313" key="6">
    <source>
        <dbReference type="EMBL" id="TYG48071.1"/>
    </source>
</evidence>
<protein>
    <recommendedName>
        <fullName evidence="5">Disease resistance N-terminal domain-containing protein</fullName>
    </recommendedName>
</protein>
<keyword evidence="1" id="KW-0677">Repeat</keyword>
<keyword evidence="7" id="KW-1185">Reference proteome</keyword>
<keyword evidence="4" id="KW-0067">ATP-binding</keyword>
<dbReference type="GO" id="GO:0005524">
    <property type="term" value="F:ATP binding"/>
    <property type="evidence" value="ECO:0007669"/>
    <property type="project" value="UniProtKB-KW"/>
</dbReference>
<proteinExistence type="predicted"/>
<dbReference type="Proteomes" id="UP000323506">
    <property type="component" value="Chromosome D11"/>
</dbReference>
<evidence type="ECO:0000256" key="1">
    <source>
        <dbReference type="ARBA" id="ARBA00022737"/>
    </source>
</evidence>
<keyword evidence="3" id="KW-0611">Plant defense</keyword>
<feature type="domain" description="Disease resistance N-terminal" evidence="5">
    <location>
        <begin position="2"/>
        <end position="55"/>
    </location>
</feature>
<gene>
    <name evidence="6" type="ORF">ES288_D11G393900v1</name>
</gene>
<reference evidence="6 7" key="1">
    <citation type="submission" date="2019-06" db="EMBL/GenBank/DDBJ databases">
        <title>WGS assembly of Gossypium darwinii.</title>
        <authorList>
            <person name="Chen Z.J."/>
            <person name="Sreedasyam A."/>
            <person name="Ando A."/>
            <person name="Song Q."/>
            <person name="De L."/>
            <person name="Hulse-Kemp A."/>
            <person name="Ding M."/>
            <person name="Ye W."/>
            <person name="Kirkbride R."/>
            <person name="Jenkins J."/>
            <person name="Plott C."/>
            <person name="Lovell J."/>
            <person name="Lin Y.-M."/>
            <person name="Vaughn R."/>
            <person name="Liu B."/>
            <person name="Li W."/>
            <person name="Simpson S."/>
            <person name="Scheffler B."/>
            <person name="Saski C."/>
            <person name="Grover C."/>
            <person name="Hu G."/>
            <person name="Conover J."/>
            <person name="Carlson J."/>
            <person name="Shu S."/>
            <person name="Boston L."/>
            <person name="Williams M."/>
            <person name="Peterson D."/>
            <person name="Mcgee K."/>
            <person name="Jones D."/>
            <person name="Wendel J."/>
            <person name="Stelly D."/>
            <person name="Grimwood J."/>
            <person name="Schmutz J."/>
        </authorList>
    </citation>
    <scope>NUCLEOTIDE SEQUENCE [LARGE SCALE GENOMIC DNA]</scope>
    <source>
        <strain evidence="6">1808015.09</strain>
    </source>
</reference>
<name>A0A5D2AT52_GOSDA</name>